<dbReference type="InterPro" id="IPR050204">
    <property type="entry name" value="AraC_XylS_family_regulators"/>
</dbReference>
<evidence type="ECO:0000313" key="7">
    <source>
        <dbReference type="EMBL" id="KCV31402.1"/>
    </source>
</evidence>
<evidence type="ECO:0000256" key="2">
    <source>
        <dbReference type="ARBA" id="ARBA00023015"/>
    </source>
</evidence>
<comment type="caution">
    <text evidence="7">The sequence shown here is derived from an EMBL/GenBank/DDBJ whole genome shotgun (WGS) entry which is preliminary data.</text>
</comment>
<evidence type="ECO:0000256" key="5">
    <source>
        <dbReference type="ARBA" id="ARBA00023163"/>
    </source>
</evidence>
<dbReference type="Gene3D" id="1.10.10.60">
    <property type="entry name" value="Homeodomain-like"/>
    <property type="match status" value="2"/>
</dbReference>
<organism evidence="7 8">
    <name type="scientific">Bordetella bronchiseptica 00-P-2796</name>
    <dbReference type="NCBI Taxonomy" id="1331199"/>
    <lineage>
        <taxon>Bacteria</taxon>
        <taxon>Pseudomonadati</taxon>
        <taxon>Pseudomonadota</taxon>
        <taxon>Betaproteobacteria</taxon>
        <taxon>Burkholderiales</taxon>
        <taxon>Alcaligenaceae</taxon>
        <taxon>Bordetella</taxon>
    </lineage>
</organism>
<keyword evidence="3 7" id="KW-0238">DNA-binding</keyword>
<dbReference type="PANTHER" id="PTHR46796">
    <property type="entry name" value="HTH-TYPE TRANSCRIPTIONAL ACTIVATOR RHAS-RELATED"/>
    <property type="match status" value="1"/>
</dbReference>
<keyword evidence="5" id="KW-0804">Transcription</keyword>
<dbReference type="Pfam" id="PF02311">
    <property type="entry name" value="AraC_binding"/>
    <property type="match status" value="1"/>
</dbReference>
<dbReference type="PANTHER" id="PTHR46796:SF13">
    <property type="entry name" value="HTH-TYPE TRANSCRIPTIONAL ACTIVATOR RHAS"/>
    <property type="match status" value="1"/>
</dbReference>
<dbReference type="SUPFAM" id="SSF46689">
    <property type="entry name" value="Homeodomain-like"/>
    <property type="match status" value="1"/>
</dbReference>
<feature type="domain" description="HTH araC/xylS-type" evidence="6">
    <location>
        <begin position="206"/>
        <end position="304"/>
    </location>
</feature>
<dbReference type="Gene3D" id="2.60.120.10">
    <property type="entry name" value="Jelly Rolls"/>
    <property type="match status" value="1"/>
</dbReference>
<dbReference type="InterPro" id="IPR003313">
    <property type="entry name" value="AraC-bd"/>
</dbReference>
<evidence type="ECO:0000256" key="4">
    <source>
        <dbReference type="ARBA" id="ARBA00023159"/>
    </source>
</evidence>
<keyword evidence="4" id="KW-0010">Activator</keyword>
<dbReference type="InterPro" id="IPR037923">
    <property type="entry name" value="HTH-like"/>
</dbReference>
<evidence type="ECO:0000256" key="1">
    <source>
        <dbReference type="ARBA" id="ARBA00022490"/>
    </source>
</evidence>
<gene>
    <name evidence="7" type="ORF">L490_5276</name>
</gene>
<dbReference type="GO" id="GO:0003677">
    <property type="term" value="F:DNA binding"/>
    <property type="evidence" value="ECO:0007669"/>
    <property type="project" value="UniProtKB-KW"/>
</dbReference>
<dbReference type="RefSeq" id="WP_004566783.1">
    <property type="nucleotide sequence ID" value="NZ_JGWH01000165.1"/>
</dbReference>
<dbReference type="Proteomes" id="UP000025756">
    <property type="component" value="Unassembled WGS sequence"/>
</dbReference>
<protein>
    <submittedName>
        <fullName evidence="7">DNA-binding helix-turn-helix protein</fullName>
    </submittedName>
</protein>
<evidence type="ECO:0000313" key="8">
    <source>
        <dbReference type="Proteomes" id="UP000025756"/>
    </source>
</evidence>
<sequence>MRTPTSSMLARAVPTFSLAQKTFCWSGFGVRSTADAQRDMAPHRHSFFQVFFVAAGTAMHEMGGRTLHMRSGSIFFVPPYMVHRVVFPVDAECYVIYFSAHFIHQHSALPDDAALQNPDLPRLPELAPFYFQQHCNYQLAPAETAEARSHCLRMLEASTRRGVFDAARARAELTLLLTLVAAKYLPDFQQLERDGAAPSLIDRRARAAVAFLAQNFQRNIALDQVAAEVHLTGTYLTQLLKQETGKTYKQLLDELRLEHSKQLLAYTDISMLKVAEDSGFLDQVHFIKRFKLYTGLTPGQYRRLHHAPLREQAA</sequence>
<accession>A0ABR4R8G7</accession>
<dbReference type="PROSITE" id="PS01124">
    <property type="entry name" value="HTH_ARAC_FAMILY_2"/>
    <property type="match status" value="1"/>
</dbReference>
<dbReference type="InterPro" id="IPR014710">
    <property type="entry name" value="RmlC-like_jellyroll"/>
</dbReference>
<keyword evidence="2" id="KW-0805">Transcription regulation</keyword>
<dbReference type="InterPro" id="IPR009057">
    <property type="entry name" value="Homeodomain-like_sf"/>
</dbReference>
<dbReference type="EMBL" id="JGWH01000165">
    <property type="protein sequence ID" value="KCV31402.1"/>
    <property type="molecule type" value="Genomic_DNA"/>
</dbReference>
<dbReference type="SUPFAM" id="SSF51215">
    <property type="entry name" value="Regulatory protein AraC"/>
    <property type="match status" value="1"/>
</dbReference>
<name>A0ABR4R8G7_BORBO</name>
<dbReference type="SMART" id="SM00342">
    <property type="entry name" value="HTH_ARAC"/>
    <property type="match status" value="1"/>
</dbReference>
<proteinExistence type="predicted"/>
<dbReference type="InterPro" id="IPR018062">
    <property type="entry name" value="HTH_AraC-typ_CS"/>
</dbReference>
<keyword evidence="1" id="KW-0963">Cytoplasm</keyword>
<reference evidence="7 8" key="1">
    <citation type="submission" date="2014-03" db="EMBL/GenBank/DDBJ databases">
        <title>Genome sequence of Bordetella bronchiseptica.</title>
        <authorList>
            <person name="Harvill E."/>
            <person name="Goodfield L.L."/>
            <person name="Ivanov Y.V."/>
            <person name="Meyer J.A."/>
            <person name="Muse S.J."/>
            <person name="Jacobs N."/>
            <person name="Bendor L."/>
            <person name="Smallridge W.E."/>
            <person name="Brinkac L.M."/>
            <person name="Sanka R."/>
            <person name="Kim M."/>
            <person name="Losada L."/>
        </authorList>
    </citation>
    <scope>NUCLEOTIDE SEQUENCE [LARGE SCALE GENOMIC DNA]</scope>
    <source>
        <strain evidence="7 8">00-P-2796</strain>
    </source>
</reference>
<evidence type="ECO:0000256" key="3">
    <source>
        <dbReference type="ARBA" id="ARBA00023125"/>
    </source>
</evidence>
<dbReference type="PROSITE" id="PS00041">
    <property type="entry name" value="HTH_ARAC_FAMILY_1"/>
    <property type="match status" value="1"/>
</dbReference>
<evidence type="ECO:0000259" key="6">
    <source>
        <dbReference type="PROSITE" id="PS01124"/>
    </source>
</evidence>
<dbReference type="Pfam" id="PF12833">
    <property type="entry name" value="HTH_18"/>
    <property type="match status" value="1"/>
</dbReference>
<dbReference type="InterPro" id="IPR018060">
    <property type="entry name" value="HTH_AraC"/>
</dbReference>
<keyword evidence="8" id="KW-1185">Reference proteome</keyword>